<evidence type="ECO:0000313" key="2">
    <source>
        <dbReference type="EMBL" id="PRX13852.1"/>
    </source>
</evidence>
<organism evidence="2 3">
    <name type="scientific">Actinoplanes italicus</name>
    <dbReference type="NCBI Taxonomy" id="113567"/>
    <lineage>
        <taxon>Bacteria</taxon>
        <taxon>Bacillati</taxon>
        <taxon>Actinomycetota</taxon>
        <taxon>Actinomycetes</taxon>
        <taxon>Micromonosporales</taxon>
        <taxon>Micromonosporaceae</taxon>
        <taxon>Actinoplanes</taxon>
    </lineage>
</organism>
<accession>A0A2T0JYV4</accession>
<keyword evidence="1" id="KW-1133">Transmembrane helix</keyword>
<feature type="transmembrane region" description="Helical" evidence="1">
    <location>
        <begin position="21"/>
        <end position="43"/>
    </location>
</feature>
<dbReference type="Proteomes" id="UP000239415">
    <property type="component" value="Unassembled WGS sequence"/>
</dbReference>
<feature type="transmembrane region" description="Helical" evidence="1">
    <location>
        <begin position="49"/>
        <end position="68"/>
    </location>
</feature>
<comment type="caution">
    <text evidence="2">The sequence shown here is derived from an EMBL/GenBank/DDBJ whole genome shotgun (WGS) entry which is preliminary data.</text>
</comment>
<proteinExistence type="predicted"/>
<name>A0A2T0JYV4_9ACTN</name>
<dbReference type="EMBL" id="PVMZ01000024">
    <property type="protein sequence ID" value="PRX13852.1"/>
    <property type="molecule type" value="Genomic_DNA"/>
</dbReference>
<keyword evidence="1" id="KW-0472">Membrane</keyword>
<sequence length="183" mass="19599">MLDSVIQKYIDEARRDACDTTGNTGTLTGGGLVLVAFGIVLSIGTGNPILAIFVMIVLALAGLAWTGVKAPPLKLDPLQILAPMGGAGNLPAGYLVHPLAWKAGLPEYVKGVPERRMRMAVELCRKHPGAVTDLLRLVERSERWVADVKPGKDFSPEGREAEVVRFAAHLIDEQVRKVARAAA</sequence>
<reference evidence="2 3" key="1">
    <citation type="submission" date="2018-03" db="EMBL/GenBank/DDBJ databases">
        <title>Genomic Encyclopedia of Archaeal and Bacterial Type Strains, Phase II (KMG-II): from individual species to whole genera.</title>
        <authorList>
            <person name="Goeker M."/>
        </authorList>
    </citation>
    <scope>NUCLEOTIDE SEQUENCE [LARGE SCALE GENOMIC DNA]</scope>
    <source>
        <strain evidence="2 3">DSM 43146</strain>
    </source>
</reference>
<keyword evidence="3" id="KW-1185">Reference proteome</keyword>
<keyword evidence="1" id="KW-0812">Transmembrane</keyword>
<protein>
    <submittedName>
        <fullName evidence="2">Uncharacterized protein</fullName>
    </submittedName>
</protein>
<evidence type="ECO:0000256" key="1">
    <source>
        <dbReference type="SAM" id="Phobius"/>
    </source>
</evidence>
<gene>
    <name evidence="2" type="ORF">CLV67_12441</name>
</gene>
<dbReference type="AlphaFoldDB" id="A0A2T0JYV4"/>
<evidence type="ECO:0000313" key="3">
    <source>
        <dbReference type="Proteomes" id="UP000239415"/>
    </source>
</evidence>